<gene>
    <name evidence="8" type="primary">murI</name>
    <name evidence="9" type="ORF">FD37_GL000046</name>
</gene>
<evidence type="ECO:0000256" key="6">
    <source>
        <dbReference type="ARBA" id="ARBA00023316"/>
    </source>
</evidence>
<evidence type="ECO:0000256" key="5">
    <source>
        <dbReference type="ARBA" id="ARBA00023235"/>
    </source>
</evidence>
<evidence type="ECO:0000256" key="4">
    <source>
        <dbReference type="ARBA" id="ARBA00022984"/>
    </source>
</evidence>
<name>A0A0R1QPA5_9LACO</name>
<dbReference type="GO" id="GO:0008360">
    <property type="term" value="P:regulation of cell shape"/>
    <property type="evidence" value="ECO:0007669"/>
    <property type="project" value="UniProtKB-KW"/>
</dbReference>
<dbReference type="InterPro" id="IPR018187">
    <property type="entry name" value="Asp/Glu_racemase_AS_1"/>
</dbReference>
<dbReference type="EC" id="5.1.1.3" evidence="2 8"/>
<dbReference type="Gene3D" id="3.40.50.1860">
    <property type="match status" value="2"/>
</dbReference>
<reference evidence="9 10" key="1">
    <citation type="journal article" date="2015" name="Genome Announc.">
        <title>Expanding the biotechnology potential of lactobacilli through comparative genomics of 213 strains and associated genera.</title>
        <authorList>
            <person name="Sun Z."/>
            <person name="Harris H.M."/>
            <person name="McCann A."/>
            <person name="Guo C."/>
            <person name="Argimon S."/>
            <person name="Zhang W."/>
            <person name="Yang X."/>
            <person name="Jeffery I.B."/>
            <person name="Cooney J.C."/>
            <person name="Kagawa T.F."/>
            <person name="Liu W."/>
            <person name="Song Y."/>
            <person name="Salvetti E."/>
            <person name="Wrobel A."/>
            <person name="Rasinkangas P."/>
            <person name="Parkhill J."/>
            <person name="Rea M.C."/>
            <person name="O'Sullivan O."/>
            <person name="Ritari J."/>
            <person name="Douillard F.P."/>
            <person name="Paul Ross R."/>
            <person name="Yang R."/>
            <person name="Briner A.E."/>
            <person name="Felis G.E."/>
            <person name="de Vos W.M."/>
            <person name="Barrangou R."/>
            <person name="Klaenhammer T.R."/>
            <person name="Caufield P.W."/>
            <person name="Cui Y."/>
            <person name="Zhang H."/>
            <person name="O'Toole P.W."/>
        </authorList>
    </citation>
    <scope>NUCLEOTIDE SEQUENCE [LARGE SCALE GENOMIC DNA]</scope>
    <source>
        <strain evidence="9 10">DSM 15429</strain>
    </source>
</reference>
<keyword evidence="4 8" id="KW-0573">Peptidoglycan synthesis</keyword>
<dbReference type="InterPro" id="IPR004391">
    <property type="entry name" value="Glu_race"/>
</dbReference>
<keyword evidence="5 8" id="KW-0413">Isomerase</keyword>
<dbReference type="UniPathway" id="UPA00219"/>
<dbReference type="GO" id="GO:0008881">
    <property type="term" value="F:glutamate racemase activity"/>
    <property type="evidence" value="ECO:0007669"/>
    <property type="project" value="UniProtKB-UniRule"/>
</dbReference>
<protein>
    <recommendedName>
        <fullName evidence="7 8">Glutamate racemase</fullName>
        <ecNumber evidence="2 8">5.1.1.3</ecNumber>
    </recommendedName>
</protein>
<dbReference type="GO" id="GO:0071555">
    <property type="term" value="P:cell wall organization"/>
    <property type="evidence" value="ECO:0007669"/>
    <property type="project" value="UniProtKB-KW"/>
</dbReference>
<accession>A0A0R1QPA5</accession>
<evidence type="ECO:0000256" key="7">
    <source>
        <dbReference type="ARBA" id="ARBA00070053"/>
    </source>
</evidence>
<dbReference type="PROSITE" id="PS00923">
    <property type="entry name" value="ASP_GLU_RACEMASE_1"/>
    <property type="match status" value="1"/>
</dbReference>
<feature type="binding site" evidence="8">
    <location>
        <begin position="186"/>
        <end position="187"/>
    </location>
    <ligand>
        <name>substrate</name>
    </ligand>
</feature>
<dbReference type="Proteomes" id="UP000051835">
    <property type="component" value="Unassembled WGS sequence"/>
</dbReference>
<dbReference type="FunFam" id="3.40.50.1860:FF:000002">
    <property type="entry name" value="Glutamate racemase"/>
    <property type="match status" value="1"/>
</dbReference>
<dbReference type="PANTHER" id="PTHR21198">
    <property type="entry name" value="GLUTAMATE RACEMASE"/>
    <property type="match status" value="1"/>
</dbReference>
<dbReference type="GO" id="GO:0009252">
    <property type="term" value="P:peptidoglycan biosynthetic process"/>
    <property type="evidence" value="ECO:0007669"/>
    <property type="project" value="UniProtKB-UniRule"/>
</dbReference>
<evidence type="ECO:0000313" key="10">
    <source>
        <dbReference type="Proteomes" id="UP000051835"/>
    </source>
</evidence>
<dbReference type="HAMAP" id="MF_00258">
    <property type="entry name" value="Glu_racemase"/>
    <property type="match status" value="1"/>
</dbReference>
<sequence>MQNHPIGLMDSGVGGLTVLREIQRLLPTEETVYLGDQGRLPYGPRSPQEVAQFTQQIEAFLERRHQIKLFVIACNTATAAALPALRQRVKIPVVGVIVPGARSAVQATRRHRIGVIATQGTVKSDQYRHQIQALAPGDTVVSLATPDFVKLVEHNDLTSPQAFAAVARGLAPFKHQDIDTLVMGCTHFPLLRAAIQAALGPDVTLVDPGTATAEMVTALLDYAGQANDTGVLHPATVTYTTGDPAQFDTLAQAWLTAPVLPAQPVSLATLEQATLEESSSWKKS</sequence>
<evidence type="ECO:0000256" key="1">
    <source>
        <dbReference type="ARBA" id="ARBA00001602"/>
    </source>
</evidence>
<feature type="binding site" evidence="8">
    <location>
        <begin position="10"/>
        <end position="11"/>
    </location>
    <ligand>
        <name>substrate</name>
    </ligand>
</feature>
<proteinExistence type="inferred from homology"/>
<dbReference type="PATRIC" id="fig|1423805.4.peg.49"/>
<keyword evidence="3 8" id="KW-0133">Cell shape</keyword>
<feature type="binding site" evidence="8">
    <location>
        <begin position="75"/>
        <end position="76"/>
    </location>
    <ligand>
        <name>substrate</name>
    </ligand>
</feature>
<organism evidence="9 10">
    <name type="scientific">Levilactobacillus spicheri DSM 15429</name>
    <dbReference type="NCBI Taxonomy" id="1423805"/>
    <lineage>
        <taxon>Bacteria</taxon>
        <taxon>Bacillati</taxon>
        <taxon>Bacillota</taxon>
        <taxon>Bacilli</taxon>
        <taxon>Lactobacillales</taxon>
        <taxon>Lactobacillaceae</taxon>
        <taxon>Levilactobacillus</taxon>
    </lineage>
</organism>
<dbReference type="InterPro" id="IPR033134">
    <property type="entry name" value="Asp/Glu_racemase_AS_2"/>
</dbReference>
<feature type="active site" description="Proton donor/acceptor" evidence="8">
    <location>
        <position position="74"/>
    </location>
</feature>
<dbReference type="EMBL" id="AZFC01000035">
    <property type="protein sequence ID" value="KRL46582.1"/>
    <property type="molecule type" value="Genomic_DNA"/>
</dbReference>
<dbReference type="AlphaFoldDB" id="A0A0R1QPA5"/>
<evidence type="ECO:0000256" key="8">
    <source>
        <dbReference type="HAMAP-Rule" id="MF_00258"/>
    </source>
</evidence>
<feature type="binding site" evidence="8">
    <location>
        <begin position="42"/>
        <end position="43"/>
    </location>
    <ligand>
        <name>substrate</name>
    </ligand>
</feature>
<dbReference type="PROSITE" id="PS00924">
    <property type="entry name" value="ASP_GLU_RACEMASE_2"/>
    <property type="match status" value="1"/>
</dbReference>
<dbReference type="RefSeq" id="WP_056964918.1">
    <property type="nucleotide sequence ID" value="NZ_AZFC01000035.1"/>
</dbReference>
<comment type="similarity">
    <text evidence="8">Belongs to the aspartate/glutamate racemases family.</text>
</comment>
<dbReference type="NCBIfam" id="TIGR00067">
    <property type="entry name" value="glut_race"/>
    <property type="match status" value="1"/>
</dbReference>
<dbReference type="InterPro" id="IPR001920">
    <property type="entry name" value="Asp/Glu_race"/>
</dbReference>
<comment type="catalytic activity">
    <reaction evidence="1 8">
        <text>L-glutamate = D-glutamate</text>
        <dbReference type="Rhea" id="RHEA:12813"/>
        <dbReference type="ChEBI" id="CHEBI:29985"/>
        <dbReference type="ChEBI" id="CHEBI:29986"/>
        <dbReference type="EC" id="5.1.1.3"/>
    </reaction>
</comment>
<evidence type="ECO:0000256" key="3">
    <source>
        <dbReference type="ARBA" id="ARBA00022960"/>
    </source>
</evidence>
<evidence type="ECO:0000256" key="2">
    <source>
        <dbReference type="ARBA" id="ARBA00013090"/>
    </source>
</evidence>
<evidence type="ECO:0000313" key="9">
    <source>
        <dbReference type="EMBL" id="KRL46582.1"/>
    </source>
</evidence>
<dbReference type="Pfam" id="PF01177">
    <property type="entry name" value="Asp_Glu_race"/>
    <property type="match status" value="1"/>
</dbReference>
<comment type="caution">
    <text evidence="9">The sequence shown here is derived from an EMBL/GenBank/DDBJ whole genome shotgun (WGS) entry which is preliminary data.</text>
</comment>
<dbReference type="SUPFAM" id="SSF53681">
    <property type="entry name" value="Aspartate/glutamate racemase"/>
    <property type="match status" value="2"/>
</dbReference>
<dbReference type="PANTHER" id="PTHR21198:SF2">
    <property type="entry name" value="GLUTAMATE RACEMASE"/>
    <property type="match status" value="1"/>
</dbReference>
<feature type="active site" description="Proton donor/acceptor" evidence="8">
    <location>
        <position position="185"/>
    </location>
</feature>
<keyword evidence="6 8" id="KW-0961">Cell wall biogenesis/degradation</keyword>
<dbReference type="InterPro" id="IPR015942">
    <property type="entry name" value="Asp/Glu/hydantoin_racemase"/>
</dbReference>
<dbReference type="GO" id="GO:0042802">
    <property type="term" value="F:identical protein binding"/>
    <property type="evidence" value="ECO:0007669"/>
    <property type="project" value="UniProtKB-ARBA"/>
</dbReference>
<comment type="function">
    <text evidence="8">Provides the (R)-glutamate required for cell wall biosynthesis.</text>
</comment>
<comment type="pathway">
    <text evidence="8">Cell wall biogenesis; peptidoglycan biosynthesis.</text>
</comment>